<dbReference type="PROSITE" id="PS50231">
    <property type="entry name" value="RICIN_B_LECTIN"/>
    <property type="match status" value="1"/>
</dbReference>
<dbReference type="EMBL" id="BAAABX010000081">
    <property type="protein sequence ID" value="GAA0435271.1"/>
    <property type="molecule type" value="Genomic_DNA"/>
</dbReference>
<dbReference type="Pfam" id="PF03995">
    <property type="entry name" value="Inhibitor_I36"/>
    <property type="match status" value="1"/>
</dbReference>
<dbReference type="SMART" id="SM00458">
    <property type="entry name" value="RICIN"/>
    <property type="match status" value="1"/>
</dbReference>
<protein>
    <recommendedName>
        <fullName evidence="1">Ricin B lectin domain-containing protein</fullName>
    </recommendedName>
</protein>
<organism evidence="2 3">
    <name type="scientific">Streptomyces luteireticuli</name>
    <dbReference type="NCBI Taxonomy" id="173858"/>
    <lineage>
        <taxon>Bacteria</taxon>
        <taxon>Bacillati</taxon>
        <taxon>Actinomycetota</taxon>
        <taxon>Actinomycetes</taxon>
        <taxon>Kitasatosporales</taxon>
        <taxon>Streptomycetaceae</taxon>
        <taxon>Streptomyces</taxon>
    </lineage>
</organism>
<feature type="domain" description="Ricin B lectin" evidence="1">
    <location>
        <begin position="141"/>
        <end position="290"/>
    </location>
</feature>
<keyword evidence="3" id="KW-1185">Reference proteome</keyword>
<dbReference type="Proteomes" id="UP001500879">
    <property type="component" value="Unassembled WGS sequence"/>
</dbReference>
<dbReference type="CDD" id="cd00161">
    <property type="entry name" value="beta-trefoil_Ricin-like"/>
    <property type="match status" value="1"/>
</dbReference>
<dbReference type="Pfam" id="PF14200">
    <property type="entry name" value="RicinB_lectin_2"/>
    <property type="match status" value="2"/>
</dbReference>
<proteinExistence type="predicted"/>
<dbReference type="SUPFAM" id="SSF50370">
    <property type="entry name" value="Ricin B-like lectins"/>
    <property type="match status" value="1"/>
</dbReference>
<evidence type="ECO:0000259" key="1">
    <source>
        <dbReference type="SMART" id="SM00458"/>
    </source>
</evidence>
<dbReference type="InterPro" id="IPR035992">
    <property type="entry name" value="Ricin_B-like_lectins"/>
</dbReference>
<evidence type="ECO:0000313" key="2">
    <source>
        <dbReference type="EMBL" id="GAA0435271.1"/>
    </source>
</evidence>
<dbReference type="Gene3D" id="2.80.10.50">
    <property type="match status" value="3"/>
</dbReference>
<name>A0ABP3J088_9ACTN</name>
<gene>
    <name evidence="2" type="ORF">GCM10010357_65950</name>
</gene>
<sequence length="292" mass="32055">MTVRMVEGSGTQICPKGWYALYEHEEFNSEESGRVLISDQSLGDVKAFGFDGRIRSAVNRTEQSFALHVEADFKGFAAQVGPRDELKSLADRDTREIDGLGSIIGESRNKLGPVLGDRAASVRVFALGSDAAQVIKLPFAEGTYVLTNVGSGMALDVLGKESENGANVGQWDRHGGPNQQWTVTAVRRDYSSRNAVWNVTGEYEIVSKASGKALEVADASLDDTANVQQGDRNDGTNQRWWITPLGNDVYALGCVRSGRMLDVEGGSKEKRANVQQYTWNDTDAQKWRFQRV</sequence>
<dbReference type="RefSeq" id="WP_344032255.1">
    <property type="nucleotide sequence ID" value="NZ_BAAABX010000081.1"/>
</dbReference>
<comment type="caution">
    <text evidence="2">The sequence shown here is derived from an EMBL/GenBank/DDBJ whole genome shotgun (WGS) entry which is preliminary data.</text>
</comment>
<evidence type="ECO:0000313" key="3">
    <source>
        <dbReference type="Proteomes" id="UP001500879"/>
    </source>
</evidence>
<accession>A0ABP3J088</accession>
<dbReference type="InterPro" id="IPR000772">
    <property type="entry name" value="Ricin_B_lectin"/>
</dbReference>
<reference evidence="3" key="1">
    <citation type="journal article" date="2019" name="Int. J. Syst. Evol. Microbiol.">
        <title>The Global Catalogue of Microorganisms (GCM) 10K type strain sequencing project: providing services to taxonomists for standard genome sequencing and annotation.</title>
        <authorList>
            <consortium name="The Broad Institute Genomics Platform"/>
            <consortium name="The Broad Institute Genome Sequencing Center for Infectious Disease"/>
            <person name="Wu L."/>
            <person name="Ma J."/>
        </authorList>
    </citation>
    <scope>NUCLEOTIDE SEQUENCE [LARGE SCALE GENOMIC DNA]</scope>
    <source>
        <strain evidence="3">JCM 4788</strain>
    </source>
</reference>